<keyword evidence="2 5" id="KW-0812">Transmembrane</keyword>
<dbReference type="AlphaFoldDB" id="T1A1M7"/>
<dbReference type="EMBL" id="AUZZ01005528">
    <property type="protein sequence ID" value="EQD49435.1"/>
    <property type="molecule type" value="Genomic_DNA"/>
</dbReference>
<gene>
    <name evidence="8" type="ORF">B1B_11112</name>
    <name evidence="7" type="ORF">B2A_07701</name>
</gene>
<feature type="transmembrane region" description="Helical" evidence="5">
    <location>
        <begin position="109"/>
        <end position="134"/>
    </location>
</feature>
<proteinExistence type="predicted"/>
<evidence type="ECO:0000256" key="5">
    <source>
        <dbReference type="SAM" id="Phobius"/>
    </source>
</evidence>
<feature type="domain" description="ABC-2 type transporter transmembrane" evidence="6">
    <location>
        <begin position="63"/>
        <end position="208"/>
    </location>
</feature>
<feature type="transmembrane region" description="Helical" evidence="5">
    <location>
        <begin position="21"/>
        <end position="43"/>
    </location>
</feature>
<dbReference type="Pfam" id="PF12698">
    <property type="entry name" value="ABC2_membrane_3"/>
    <property type="match status" value="1"/>
</dbReference>
<dbReference type="EMBL" id="AUZY01007194">
    <property type="protein sequence ID" value="EQD50797.1"/>
    <property type="molecule type" value="Genomic_DNA"/>
</dbReference>
<protein>
    <submittedName>
        <fullName evidence="8">ABC-2 type transporter</fullName>
    </submittedName>
</protein>
<feature type="transmembrane region" description="Helical" evidence="5">
    <location>
        <begin position="213"/>
        <end position="232"/>
    </location>
</feature>
<evidence type="ECO:0000256" key="4">
    <source>
        <dbReference type="ARBA" id="ARBA00023136"/>
    </source>
</evidence>
<feature type="transmembrane region" description="Helical" evidence="5">
    <location>
        <begin position="63"/>
        <end position="88"/>
    </location>
</feature>
<dbReference type="PANTHER" id="PTHR43471">
    <property type="entry name" value="ABC TRANSPORTER PERMEASE"/>
    <property type="match status" value="1"/>
</dbReference>
<feature type="transmembrane region" description="Helical" evidence="5">
    <location>
        <begin position="188"/>
        <end position="207"/>
    </location>
</feature>
<dbReference type="GO" id="GO:0140359">
    <property type="term" value="F:ABC-type transporter activity"/>
    <property type="evidence" value="ECO:0007669"/>
    <property type="project" value="InterPro"/>
</dbReference>
<reference evidence="8" key="2">
    <citation type="journal article" date="2014" name="ISME J.">
        <title>Microbial stratification in low pH oxic and suboxic macroscopic growths along an acid mine drainage.</title>
        <authorList>
            <person name="Mendez-Garcia C."/>
            <person name="Mesa V."/>
            <person name="Sprenger R.R."/>
            <person name="Richter M."/>
            <person name="Diez M.S."/>
            <person name="Solano J."/>
            <person name="Bargiela R."/>
            <person name="Golyshina O.V."/>
            <person name="Manteca A."/>
            <person name="Ramos J.L."/>
            <person name="Gallego J.R."/>
            <person name="Llorente I."/>
            <person name="Martins Dos Santos V.A."/>
            <person name="Jensen O.N."/>
            <person name="Pelaez A.I."/>
            <person name="Sanchez J."/>
            <person name="Ferrer M."/>
        </authorList>
    </citation>
    <scope>NUCLEOTIDE SEQUENCE</scope>
</reference>
<evidence type="ECO:0000256" key="1">
    <source>
        <dbReference type="ARBA" id="ARBA00004141"/>
    </source>
</evidence>
<comment type="caution">
    <text evidence="8">The sequence shown here is derived from an EMBL/GenBank/DDBJ whole genome shotgun (WGS) entry which is preliminary data.</text>
</comment>
<evidence type="ECO:0000313" key="8">
    <source>
        <dbReference type="EMBL" id="EQD50797.1"/>
    </source>
</evidence>
<reference evidence="8" key="1">
    <citation type="submission" date="2013-08" db="EMBL/GenBank/DDBJ databases">
        <authorList>
            <person name="Mendez C."/>
            <person name="Richter M."/>
            <person name="Ferrer M."/>
            <person name="Sanchez J."/>
        </authorList>
    </citation>
    <scope>NUCLEOTIDE SEQUENCE</scope>
</reference>
<accession>T1A1M7</accession>
<sequence>MNARRVWEVARKDLEEISTNKGALFGLIFVPALLTLLGVASTYMATQAVTDGRITAAQAPAAIYLSLLLMLLIPTTSSTVVGSMSVVLEKAGRTLEPLLATPIRDRELLWGKAIPPLLIGVGGAYLAFGIVFLAGDIFLAAAHLPIEYPGWTGLFAMLVLATLLGLLGSFVSLLISSRSKELRTAQQLSFLLALPLFSGIIVAFALLPQTWAAYSAAVGILTAATAGIIWLVTDRFQRATILIGAP</sequence>
<keyword evidence="3 5" id="KW-1133">Transmembrane helix</keyword>
<evidence type="ECO:0000259" key="6">
    <source>
        <dbReference type="Pfam" id="PF12698"/>
    </source>
</evidence>
<organism evidence="8">
    <name type="scientific">mine drainage metagenome</name>
    <dbReference type="NCBI Taxonomy" id="410659"/>
    <lineage>
        <taxon>unclassified sequences</taxon>
        <taxon>metagenomes</taxon>
        <taxon>ecological metagenomes</taxon>
    </lineage>
</organism>
<evidence type="ECO:0000313" key="7">
    <source>
        <dbReference type="EMBL" id="EQD49435.1"/>
    </source>
</evidence>
<dbReference type="PANTHER" id="PTHR43471:SF1">
    <property type="entry name" value="ABC TRANSPORTER PERMEASE PROTEIN NOSY-RELATED"/>
    <property type="match status" value="1"/>
</dbReference>
<evidence type="ECO:0000256" key="2">
    <source>
        <dbReference type="ARBA" id="ARBA00022692"/>
    </source>
</evidence>
<dbReference type="InterPro" id="IPR013525">
    <property type="entry name" value="ABC2_TM"/>
</dbReference>
<comment type="subcellular location">
    <subcellularLocation>
        <location evidence="1">Membrane</location>
        <topology evidence="1">Multi-pass membrane protein</topology>
    </subcellularLocation>
</comment>
<dbReference type="GO" id="GO:0016020">
    <property type="term" value="C:membrane"/>
    <property type="evidence" value="ECO:0007669"/>
    <property type="project" value="UniProtKB-SubCell"/>
</dbReference>
<keyword evidence="4 5" id="KW-0472">Membrane</keyword>
<feature type="transmembrane region" description="Helical" evidence="5">
    <location>
        <begin position="154"/>
        <end position="176"/>
    </location>
</feature>
<evidence type="ECO:0000256" key="3">
    <source>
        <dbReference type="ARBA" id="ARBA00022989"/>
    </source>
</evidence>
<name>T1A1M7_9ZZZZ</name>